<reference evidence="1" key="2">
    <citation type="journal article" date="2023" name="IMA Fungus">
        <title>Comparative genomic study of the Penicillium genus elucidates a diverse pangenome and 15 lateral gene transfer events.</title>
        <authorList>
            <person name="Petersen C."/>
            <person name="Sorensen T."/>
            <person name="Nielsen M.R."/>
            <person name="Sondergaard T.E."/>
            <person name="Sorensen J.L."/>
            <person name="Fitzpatrick D.A."/>
            <person name="Frisvad J.C."/>
            <person name="Nielsen K.L."/>
        </authorList>
    </citation>
    <scope>NUCLEOTIDE SEQUENCE</scope>
    <source>
        <strain evidence="1">IBT 21472</strain>
    </source>
</reference>
<keyword evidence="2" id="KW-1185">Reference proteome</keyword>
<sequence length="116" mass="12455">MTTVKSNFGPLTTRFEPPQDCFDEKWYQHDSSRQMLRWGADCNSGTVGFASSCFPPGWVGFSSNADIAWKGFYPGLGCPSGFQSAAAVTGSKSGNELVTFLTDLGEYDVATACCPS</sequence>
<proteinExistence type="predicted"/>
<evidence type="ECO:0000313" key="2">
    <source>
        <dbReference type="Proteomes" id="UP001147746"/>
    </source>
</evidence>
<comment type="caution">
    <text evidence="1">The sequence shown here is derived from an EMBL/GenBank/DDBJ whole genome shotgun (WGS) entry which is preliminary data.</text>
</comment>
<protein>
    <submittedName>
        <fullName evidence="1">Uncharacterized protein</fullName>
    </submittedName>
</protein>
<name>A0A9W9PQ33_9EURO</name>
<dbReference type="Proteomes" id="UP001147746">
    <property type="component" value="Unassembled WGS sequence"/>
</dbReference>
<reference evidence="1" key="1">
    <citation type="submission" date="2022-12" db="EMBL/GenBank/DDBJ databases">
        <authorList>
            <person name="Petersen C."/>
        </authorList>
    </citation>
    <scope>NUCLEOTIDE SEQUENCE</scope>
    <source>
        <strain evidence="1">IBT 21472</strain>
    </source>
</reference>
<organism evidence="1 2">
    <name type="scientific">Penicillium atrosanguineum</name>
    <dbReference type="NCBI Taxonomy" id="1132637"/>
    <lineage>
        <taxon>Eukaryota</taxon>
        <taxon>Fungi</taxon>
        <taxon>Dikarya</taxon>
        <taxon>Ascomycota</taxon>
        <taxon>Pezizomycotina</taxon>
        <taxon>Eurotiomycetes</taxon>
        <taxon>Eurotiomycetidae</taxon>
        <taxon>Eurotiales</taxon>
        <taxon>Aspergillaceae</taxon>
        <taxon>Penicillium</taxon>
    </lineage>
</organism>
<evidence type="ECO:0000313" key="1">
    <source>
        <dbReference type="EMBL" id="KAJ5302858.1"/>
    </source>
</evidence>
<gene>
    <name evidence="1" type="ORF">N7476_009657</name>
</gene>
<dbReference type="EMBL" id="JAPZBO010000009">
    <property type="protein sequence ID" value="KAJ5302858.1"/>
    <property type="molecule type" value="Genomic_DNA"/>
</dbReference>
<accession>A0A9W9PQ33</accession>
<dbReference type="AlphaFoldDB" id="A0A9W9PQ33"/>